<dbReference type="Pfam" id="PF02485">
    <property type="entry name" value="Branch"/>
    <property type="match status" value="2"/>
</dbReference>
<comment type="caution">
    <text evidence="7">The sequence shown here is derived from an EMBL/GenBank/DDBJ whole genome shotgun (WGS) entry which is preliminary data.</text>
</comment>
<comment type="subcellular location">
    <subcellularLocation>
        <location evidence="1">Membrane</location>
        <topology evidence="1">Single-pass type II membrane protein</topology>
    </subcellularLocation>
</comment>
<sequence length="508" mass="58505">MMVLLLMLPVDGVEYINTRLQVDIFNYQLCLWINSSCRLPKTYRLTNVQQMMKELWCVKPQAKLKPASNEIDPDLGVADCEMGEWGGGALILILISILSHLKPNNSSFPTPISDPPDFPQLPRFAYFISGTSGDSARLRRLLLASYHPRNYYLLHLDLEASDSERLDLAKYVKSAPLIRSFRNVMVMGKGDLLIPKGPTEMASTLHAIALLLKQPKRWDWFVNLGASDYPLMPQDDLLHIFSYLPRDLNFIEHTSDFGWKEHQRARPIIIDPGLYHSKKFGVFWAKEKRSLPASFKLFTGLAYHVTYGLMWALDEKLHPLVCILWELPVSLLTRFFSGSAWVVLSRPFLEFCIWGWDNLPRTLLMYYTNFLSASEGYFHTVMCNHKHYQNTTVNHDLHFIKWEDTRREQPVNLTLDDFERMVESGAPFAHKIGSDTVLNKIDRVLLRRSASQFTPGGWCMARYGRKQEDSCLVYASSDVTKPSSSSKRLEMLVTHLLDNDQFRGKQCK</sequence>
<keyword evidence="2" id="KW-0328">Glycosyltransferase</keyword>
<dbReference type="EMBL" id="PNBA02000004">
    <property type="protein sequence ID" value="KAG6427372.1"/>
    <property type="molecule type" value="Genomic_DNA"/>
</dbReference>
<dbReference type="Proteomes" id="UP000298416">
    <property type="component" value="Unassembled WGS sequence"/>
</dbReference>
<evidence type="ECO:0000256" key="6">
    <source>
        <dbReference type="SAM" id="SignalP"/>
    </source>
</evidence>
<dbReference type="GO" id="GO:0015020">
    <property type="term" value="F:glucuronosyltransferase activity"/>
    <property type="evidence" value="ECO:0007669"/>
    <property type="project" value="InterPro"/>
</dbReference>
<gene>
    <name evidence="7" type="ORF">SASPL_111615</name>
</gene>
<keyword evidence="6" id="KW-0732">Signal</keyword>
<proteinExistence type="predicted"/>
<evidence type="ECO:0000313" key="7">
    <source>
        <dbReference type="EMBL" id="KAG6427372.1"/>
    </source>
</evidence>
<protein>
    <recommendedName>
        <fullName evidence="9">Xylosyltransferase</fullName>
    </recommendedName>
</protein>
<keyword evidence="5" id="KW-0325">Glycoprotein</keyword>
<dbReference type="PANTHER" id="PTHR45719:SF8">
    <property type="entry name" value="BETA-GLUCURONOSYLTRANSFERASE GLCAT14C"/>
    <property type="match status" value="1"/>
</dbReference>
<organism evidence="7">
    <name type="scientific">Salvia splendens</name>
    <name type="common">Scarlet sage</name>
    <dbReference type="NCBI Taxonomy" id="180675"/>
    <lineage>
        <taxon>Eukaryota</taxon>
        <taxon>Viridiplantae</taxon>
        <taxon>Streptophyta</taxon>
        <taxon>Embryophyta</taxon>
        <taxon>Tracheophyta</taxon>
        <taxon>Spermatophyta</taxon>
        <taxon>Magnoliopsida</taxon>
        <taxon>eudicotyledons</taxon>
        <taxon>Gunneridae</taxon>
        <taxon>Pentapetalae</taxon>
        <taxon>asterids</taxon>
        <taxon>lamiids</taxon>
        <taxon>Lamiales</taxon>
        <taxon>Lamiaceae</taxon>
        <taxon>Nepetoideae</taxon>
        <taxon>Mentheae</taxon>
        <taxon>Salviinae</taxon>
        <taxon>Salvia</taxon>
        <taxon>Salvia subgen. Calosphace</taxon>
        <taxon>core Calosphace</taxon>
    </lineage>
</organism>
<feature type="signal peptide" evidence="6">
    <location>
        <begin position="1"/>
        <end position="15"/>
    </location>
</feature>
<dbReference type="InterPro" id="IPR003406">
    <property type="entry name" value="Glyco_trans_14"/>
</dbReference>
<name>A0A8X8YB33_SALSN</name>
<dbReference type="InterPro" id="IPR044610">
    <property type="entry name" value="GLCAT14A/B/C"/>
</dbReference>
<evidence type="ECO:0000256" key="3">
    <source>
        <dbReference type="ARBA" id="ARBA00022679"/>
    </source>
</evidence>
<evidence type="ECO:0000256" key="4">
    <source>
        <dbReference type="ARBA" id="ARBA00023136"/>
    </source>
</evidence>
<feature type="chain" id="PRO_5036466095" description="Xylosyltransferase" evidence="6">
    <location>
        <begin position="16"/>
        <end position="508"/>
    </location>
</feature>
<dbReference type="AlphaFoldDB" id="A0A8X8YB33"/>
<dbReference type="GO" id="GO:0016020">
    <property type="term" value="C:membrane"/>
    <property type="evidence" value="ECO:0007669"/>
    <property type="project" value="UniProtKB-SubCell"/>
</dbReference>
<reference evidence="7" key="1">
    <citation type="submission" date="2018-01" db="EMBL/GenBank/DDBJ databases">
        <authorList>
            <person name="Mao J.F."/>
        </authorList>
    </citation>
    <scope>NUCLEOTIDE SEQUENCE</scope>
    <source>
        <strain evidence="7">Huo1</strain>
        <tissue evidence="7">Leaf</tissue>
    </source>
</reference>
<evidence type="ECO:0000256" key="2">
    <source>
        <dbReference type="ARBA" id="ARBA00022676"/>
    </source>
</evidence>
<dbReference type="PANTHER" id="PTHR45719">
    <property type="entry name" value="GLYCOSYLTRANSFERASE"/>
    <property type="match status" value="1"/>
</dbReference>
<evidence type="ECO:0000256" key="1">
    <source>
        <dbReference type="ARBA" id="ARBA00004606"/>
    </source>
</evidence>
<keyword evidence="8" id="KW-1185">Reference proteome</keyword>
<evidence type="ECO:0000256" key="5">
    <source>
        <dbReference type="ARBA" id="ARBA00023180"/>
    </source>
</evidence>
<accession>A0A8X8YB33</accession>
<keyword evidence="4" id="KW-0472">Membrane</keyword>
<evidence type="ECO:0008006" key="9">
    <source>
        <dbReference type="Google" id="ProtNLM"/>
    </source>
</evidence>
<reference evidence="7" key="2">
    <citation type="submission" date="2020-08" db="EMBL/GenBank/DDBJ databases">
        <title>Plant Genome Project.</title>
        <authorList>
            <person name="Zhang R.-G."/>
        </authorList>
    </citation>
    <scope>NUCLEOTIDE SEQUENCE</scope>
    <source>
        <strain evidence="7">Huo1</strain>
        <tissue evidence="7">Leaf</tissue>
    </source>
</reference>
<keyword evidence="3" id="KW-0808">Transferase</keyword>
<evidence type="ECO:0000313" key="8">
    <source>
        <dbReference type="Proteomes" id="UP000298416"/>
    </source>
</evidence>